<accession>X6MAB0</accession>
<keyword evidence="2" id="KW-0804">Transcription</keyword>
<dbReference type="EMBL" id="ASPP01022968">
    <property type="protein sequence ID" value="ETO10928.1"/>
    <property type="molecule type" value="Genomic_DNA"/>
</dbReference>
<dbReference type="InterPro" id="IPR036603">
    <property type="entry name" value="RBP11-like"/>
</dbReference>
<feature type="region of interest" description="Disordered" evidence="3">
    <location>
        <begin position="207"/>
        <end position="229"/>
    </location>
</feature>
<protein>
    <submittedName>
        <fullName evidence="5">DNA-directed RNA polymerase</fullName>
    </submittedName>
</protein>
<proteinExistence type="predicted"/>
<feature type="compositionally biased region" description="Basic and acidic residues" evidence="3">
    <location>
        <begin position="207"/>
        <end position="216"/>
    </location>
</feature>
<dbReference type="Proteomes" id="UP000023152">
    <property type="component" value="Unassembled WGS sequence"/>
</dbReference>
<dbReference type="SMART" id="SM00662">
    <property type="entry name" value="RPOLD"/>
    <property type="match status" value="1"/>
</dbReference>
<keyword evidence="1 5" id="KW-0240">DNA-directed RNA polymerase</keyword>
<dbReference type="GO" id="GO:0005736">
    <property type="term" value="C:RNA polymerase I complex"/>
    <property type="evidence" value="ECO:0007669"/>
    <property type="project" value="TreeGrafter"/>
</dbReference>
<dbReference type="GO" id="GO:0003899">
    <property type="term" value="F:DNA-directed RNA polymerase activity"/>
    <property type="evidence" value="ECO:0007669"/>
    <property type="project" value="InterPro"/>
</dbReference>
<feature type="domain" description="DNA-directed RNA polymerase RpoA/D/Rpb3-type" evidence="4">
    <location>
        <begin position="10"/>
        <end position="203"/>
    </location>
</feature>
<comment type="caution">
    <text evidence="5">The sequence shown here is derived from an EMBL/GenBank/DDBJ whole genome shotgun (WGS) entry which is preliminary data.</text>
</comment>
<reference evidence="5 6" key="1">
    <citation type="journal article" date="2013" name="Curr. Biol.">
        <title>The Genome of the Foraminiferan Reticulomyxa filosa.</title>
        <authorList>
            <person name="Glockner G."/>
            <person name="Hulsmann N."/>
            <person name="Schleicher M."/>
            <person name="Noegel A.A."/>
            <person name="Eichinger L."/>
            <person name="Gallinger C."/>
            <person name="Pawlowski J."/>
            <person name="Sierra R."/>
            <person name="Euteneuer U."/>
            <person name="Pillet L."/>
            <person name="Moustafa A."/>
            <person name="Platzer M."/>
            <person name="Groth M."/>
            <person name="Szafranski K."/>
            <person name="Schliwa M."/>
        </authorList>
    </citation>
    <scope>NUCLEOTIDE SEQUENCE [LARGE SCALE GENOMIC DNA]</scope>
</reference>
<feature type="non-terminal residue" evidence="5">
    <location>
        <position position="1"/>
    </location>
</feature>
<name>X6MAB0_RETFI</name>
<evidence type="ECO:0000259" key="4">
    <source>
        <dbReference type="SMART" id="SM00662"/>
    </source>
</evidence>
<sequence>GEKKKKNLFVMKIVYSGDIEWVPQPGQIDRMKELEISIPEMKLEDTDGPKSTEWWTAMAKAIPMVHDDIIVAKLRPGQTIECWMKAKRGVGKTHSKWSPVGTAFYRLLPEIVIDDELLTNNDALYLKNVCPMNVFDIEDIAKNGHGLKVSRPRDCTMCRECISKAEMKDKIKLRRKRNHFIVKELLPEAIAVLQDKCKDLHDEVDKMLARERHPKEEEEEENDDMEDID</sequence>
<dbReference type="OMA" id="CISKAEM"/>
<dbReference type="SUPFAM" id="SSF56553">
    <property type="entry name" value="Insert subdomain of RNA polymerase alpha subunit"/>
    <property type="match status" value="1"/>
</dbReference>
<dbReference type="GO" id="GO:0046983">
    <property type="term" value="F:protein dimerization activity"/>
    <property type="evidence" value="ECO:0007669"/>
    <property type="project" value="InterPro"/>
</dbReference>
<dbReference type="GO" id="GO:0006351">
    <property type="term" value="P:DNA-templated transcription"/>
    <property type="evidence" value="ECO:0007669"/>
    <property type="project" value="InterPro"/>
</dbReference>
<dbReference type="Gene3D" id="3.30.1360.10">
    <property type="entry name" value="RNA polymerase, RBP11-like subunit"/>
    <property type="match status" value="1"/>
</dbReference>
<feature type="compositionally biased region" description="Acidic residues" evidence="3">
    <location>
        <begin position="217"/>
        <end position="229"/>
    </location>
</feature>
<evidence type="ECO:0000256" key="1">
    <source>
        <dbReference type="ARBA" id="ARBA00022478"/>
    </source>
</evidence>
<evidence type="ECO:0000256" key="2">
    <source>
        <dbReference type="ARBA" id="ARBA00023163"/>
    </source>
</evidence>
<dbReference type="InterPro" id="IPR011263">
    <property type="entry name" value="DNA-dir_RNA_pol_RpoA/D/Rpb3"/>
</dbReference>
<dbReference type="SUPFAM" id="SSF55257">
    <property type="entry name" value="RBP11-like subunits of RNA polymerase"/>
    <property type="match status" value="1"/>
</dbReference>
<evidence type="ECO:0000256" key="3">
    <source>
        <dbReference type="SAM" id="MobiDB-lite"/>
    </source>
</evidence>
<evidence type="ECO:0000313" key="5">
    <source>
        <dbReference type="EMBL" id="ETO10928.1"/>
    </source>
</evidence>
<dbReference type="GO" id="GO:0005666">
    <property type="term" value="C:RNA polymerase III complex"/>
    <property type="evidence" value="ECO:0007669"/>
    <property type="project" value="TreeGrafter"/>
</dbReference>
<dbReference type="OrthoDB" id="270173at2759"/>
<dbReference type="PANTHER" id="PTHR11800:SF13">
    <property type="entry name" value="DNA-DIRECTED RNA POLYMERASES I AND III SUBUNIT RPAC1"/>
    <property type="match status" value="1"/>
</dbReference>
<gene>
    <name evidence="5" type="ORF">RFI_26449</name>
</gene>
<organism evidence="5 6">
    <name type="scientific">Reticulomyxa filosa</name>
    <dbReference type="NCBI Taxonomy" id="46433"/>
    <lineage>
        <taxon>Eukaryota</taxon>
        <taxon>Sar</taxon>
        <taxon>Rhizaria</taxon>
        <taxon>Retaria</taxon>
        <taxon>Foraminifera</taxon>
        <taxon>Monothalamids</taxon>
        <taxon>Reticulomyxidae</taxon>
        <taxon>Reticulomyxa</taxon>
    </lineage>
</organism>
<dbReference type="InterPro" id="IPR036643">
    <property type="entry name" value="RNApol_insert_sf"/>
</dbReference>
<dbReference type="InterPro" id="IPR050518">
    <property type="entry name" value="Rpo3/RPB3_RNA_Pol_subunit"/>
</dbReference>
<dbReference type="AlphaFoldDB" id="X6MAB0"/>
<dbReference type="PANTHER" id="PTHR11800">
    <property type="entry name" value="DNA-DIRECTED RNA POLYMERASE"/>
    <property type="match status" value="1"/>
</dbReference>
<evidence type="ECO:0000313" key="6">
    <source>
        <dbReference type="Proteomes" id="UP000023152"/>
    </source>
</evidence>
<keyword evidence="6" id="KW-1185">Reference proteome</keyword>